<protein>
    <submittedName>
        <fullName evidence="2">Uncharacterized protein</fullName>
    </submittedName>
</protein>
<dbReference type="VEuPathDB" id="FungiDB:ASPNIDRAFT2_35792"/>
<feature type="region of interest" description="Disordered" evidence="1">
    <location>
        <begin position="1"/>
        <end position="68"/>
    </location>
</feature>
<proteinExistence type="predicted"/>
<name>G3XTL1_ASPNA</name>
<dbReference type="Proteomes" id="UP000009038">
    <property type="component" value="Unassembled WGS sequence"/>
</dbReference>
<reference evidence="2 3" key="1">
    <citation type="journal article" date="2011" name="Genome Res.">
        <title>Comparative genomics of citric-acid-producing Aspergillus niger ATCC 1015 versus enzyme-producing CBS 513.88.</title>
        <authorList>
            <person name="Andersen M.R."/>
            <person name="Salazar M.P."/>
            <person name="Schaap P.J."/>
            <person name="van de Vondervoort P.J."/>
            <person name="Culley D."/>
            <person name="Thykaer J."/>
            <person name="Frisvad J.C."/>
            <person name="Nielsen K.F."/>
            <person name="Albang R."/>
            <person name="Albermann K."/>
            <person name="Berka R.M."/>
            <person name="Braus G.H."/>
            <person name="Braus-Stromeyer S.A."/>
            <person name="Corrochano L.M."/>
            <person name="Dai Z."/>
            <person name="van Dijck P.W."/>
            <person name="Hofmann G."/>
            <person name="Lasure L.L."/>
            <person name="Magnuson J.K."/>
            <person name="Menke H."/>
            <person name="Meijer M."/>
            <person name="Meijer S.L."/>
            <person name="Nielsen J.B."/>
            <person name="Nielsen M.L."/>
            <person name="van Ooyen A.J."/>
            <person name="Pel H.J."/>
            <person name="Poulsen L."/>
            <person name="Samson R.A."/>
            <person name="Stam H."/>
            <person name="Tsang A."/>
            <person name="van den Brink J.M."/>
            <person name="Atkins A."/>
            <person name="Aerts A."/>
            <person name="Shapiro H."/>
            <person name="Pangilinan J."/>
            <person name="Salamov A."/>
            <person name="Lou Y."/>
            <person name="Lindquist E."/>
            <person name="Lucas S."/>
            <person name="Grimwood J."/>
            <person name="Grigoriev I.V."/>
            <person name="Kubicek C.P."/>
            <person name="Martinez D."/>
            <person name="van Peij N.N."/>
            <person name="Roubos J.A."/>
            <person name="Nielsen J."/>
            <person name="Baker S.E."/>
        </authorList>
    </citation>
    <scope>NUCLEOTIDE SEQUENCE [LARGE SCALE GENOMIC DNA]</scope>
    <source>
        <strain evidence="3">ATCC 1015 / CBS 113.46 / FGSC A1144 / LSHB Ac4 / NCTC 3858a / NRRL 328 / USDA 3528.7</strain>
    </source>
</reference>
<feature type="compositionally biased region" description="Basic and acidic residues" evidence="1">
    <location>
        <begin position="37"/>
        <end position="47"/>
    </location>
</feature>
<evidence type="ECO:0000256" key="1">
    <source>
        <dbReference type="SAM" id="MobiDB-lite"/>
    </source>
</evidence>
<dbReference type="EMBL" id="ACJE01000004">
    <property type="protein sequence ID" value="EHA26783.1"/>
    <property type="molecule type" value="Genomic_DNA"/>
</dbReference>
<gene>
    <name evidence="2" type="ORF">ASPNIDRAFT_35792</name>
</gene>
<comment type="caution">
    <text evidence="2">The sequence shown here is derived from an EMBL/GenBank/DDBJ whole genome shotgun (WGS) entry which is preliminary data.</text>
</comment>
<accession>G3XTL1</accession>
<sequence length="109" mass="11953">MKERGVCPGGRRSLAGKGPLDRSFQAPLSVGKSLMSEPERTVQEGKSAKVKIAPAATGGAREREESNNEEVAVSITALKREREIGIPDNRSSTWAKTVLKKREYEELEK</sequence>
<evidence type="ECO:0000313" key="3">
    <source>
        <dbReference type="Proteomes" id="UP000009038"/>
    </source>
</evidence>
<organism evidence="2 3">
    <name type="scientific">Aspergillus niger (strain ATCC 1015 / CBS 113.46 / FGSC A1144 / LSHB Ac4 / NCTC 3858a / NRRL 328 / USDA 3528.7)</name>
    <dbReference type="NCBI Taxonomy" id="380704"/>
    <lineage>
        <taxon>Eukaryota</taxon>
        <taxon>Fungi</taxon>
        <taxon>Dikarya</taxon>
        <taxon>Ascomycota</taxon>
        <taxon>Pezizomycotina</taxon>
        <taxon>Eurotiomycetes</taxon>
        <taxon>Eurotiomycetidae</taxon>
        <taxon>Eurotiales</taxon>
        <taxon>Aspergillaceae</taxon>
        <taxon>Aspergillus</taxon>
        <taxon>Aspergillus subgen. Circumdati</taxon>
    </lineage>
</organism>
<dbReference type="HOGENOM" id="CLU_2183378_0_0_1"/>
<evidence type="ECO:0000313" key="2">
    <source>
        <dbReference type="EMBL" id="EHA26783.1"/>
    </source>
</evidence>
<dbReference type="AlphaFoldDB" id="G3XTL1"/>